<evidence type="ECO:0000313" key="3">
    <source>
        <dbReference type="Proteomes" id="UP000182975"/>
    </source>
</evidence>
<dbReference type="Proteomes" id="UP000182975">
    <property type="component" value="Unassembled WGS sequence"/>
</dbReference>
<proteinExistence type="predicted"/>
<sequence length="207" mass="22063">MPTNANFPDLADAFAFLGNSLLAPISQTSDLGLDPSFWSIFPTFNDDAVAEAVSACTAYAQAASKRQEQGENVRQAISVEYAKLFVGPPKPAVAPWETAWRSTSSVGFGEATIQMRHLLAESGLNASGASNQYADHIGIELLYASTLCEYIAAGSADEQMLSEFLQDHPLAWVDAFATAVAEAAPTGYYARLADLAARIANHAGRKQ</sequence>
<dbReference type="AlphaFoldDB" id="A0A172S069"/>
<dbReference type="PANTHER" id="PTHR34227:SF1">
    <property type="entry name" value="DIMETHYL SULFOXIDE REDUCTASE CHAPERONE-RELATED"/>
    <property type="match status" value="1"/>
</dbReference>
<accession>A0A172S069</accession>
<dbReference type="Gene3D" id="1.10.3480.10">
    <property type="entry name" value="TorD-like"/>
    <property type="match status" value="1"/>
</dbReference>
<dbReference type="RefSeq" id="WP_066664324.1">
    <property type="nucleotide sequence ID" value="NZ_CP011402.1"/>
</dbReference>
<gene>
    <name evidence="2" type="ORF">SAMN02910314_00059</name>
</gene>
<organism evidence="2 3">
    <name type="scientific">Denitrobacterium detoxificans</name>
    <dbReference type="NCBI Taxonomy" id="79604"/>
    <lineage>
        <taxon>Bacteria</taxon>
        <taxon>Bacillati</taxon>
        <taxon>Actinomycetota</taxon>
        <taxon>Coriobacteriia</taxon>
        <taxon>Eggerthellales</taxon>
        <taxon>Eggerthellaceae</taxon>
        <taxon>Denitrobacterium</taxon>
    </lineage>
</organism>
<evidence type="ECO:0000313" key="2">
    <source>
        <dbReference type="EMBL" id="SEO38199.1"/>
    </source>
</evidence>
<dbReference type="OrthoDB" id="3173219at2"/>
<name>A0A172S069_9ACTN</name>
<protein>
    <submittedName>
        <fullName evidence="2">Chaperone TorD involved in molybdoenzyme TorA maturation</fullName>
    </submittedName>
</protein>
<dbReference type="KEGG" id="ddt:AAY81_09310"/>
<keyword evidence="3" id="KW-1185">Reference proteome</keyword>
<reference evidence="3" key="1">
    <citation type="submission" date="2016-10" db="EMBL/GenBank/DDBJ databases">
        <authorList>
            <person name="Varghese N."/>
        </authorList>
    </citation>
    <scope>NUCLEOTIDE SEQUENCE [LARGE SCALE GENOMIC DNA]</scope>
    <source>
        <strain evidence="3">DSM 21843</strain>
    </source>
</reference>
<dbReference type="InterPro" id="IPR036411">
    <property type="entry name" value="TorD-like_sf"/>
</dbReference>
<evidence type="ECO:0000256" key="1">
    <source>
        <dbReference type="ARBA" id="ARBA00023186"/>
    </source>
</evidence>
<dbReference type="EMBL" id="FOEC01000001">
    <property type="protein sequence ID" value="SEO38199.1"/>
    <property type="molecule type" value="Genomic_DNA"/>
</dbReference>
<dbReference type="InterPro" id="IPR050289">
    <property type="entry name" value="TorD/DmsD_chaperones"/>
</dbReference>
<dbReference type="Pfam" id="PF02613">
    <property type="entry name" value="Nitrate_red_del"/>
    <property type="match status" value="1"/>
</dbReference>
<dbReference type="SUPFAM" id="SSF89155">
    <property type="entry name" value="TorD-like"/>
    <property type="match status" value="1"/>
</dbReference>
<dbReference type="InterPro" id="IPR020945">
    <property type="entry name" value="DMSO/NO3_reduct_chaperone"/>
</dbReference>
<keyword evidence="1" id="KW-0143">Chaperone</keyword>
<dbReference type="STRING" id="79604.AAY81_09310"/>
<dbReference type="PANTHER" id="PTHR34227">
    <property type="entry name" value="CHAPERONE PROTEIN YCDY"/>
    <property type="match status" value="1"/>
</dbReference>